<protein>
    <submittedName>
        <fullName evidence="6">2-dehydro-3-deoxy-6-phosphogalactonate aldolase</fullName>
    </submittedName>
</protein>
<dbReference type="OrthoDB" id="9805177at2"/>
<evidence type="ECO:0000256" key="2">
    <source>
        <dbReference type="ARBA" id="ARBA00006906"/>
    </source>
</evidence>
<organism evidence="6 7">
    <name type="scientific">Candidatus Pseudothioglobus singularis PS1</name>
    <dbReference type="NCBI Taxonomy" id="1125411"/>
    <lineage>
        <taxon>Bacteria</taxon>
        <taxon>Pseudomonadati</taxon>
        <taxon>Pseudomonadota</taxon>
        <taxon>Gammaproteobacteria</taxon>
        <taxon>Candidatus Pseudothioglobaceae</taxon>
        <taxon>Candidatus Pseudothioglobus</taxon>
    </lineage>
</organism>
<dbReference type="SUPFAM" id="SSF51569">
    <property type="entry name" value="Aldolase"/>
    <property type="match status" value="1"/>
</dbReference>
<dbReference type="Pfam" id="PF01081">
    <property type="entry name" value="Aldolase"/>
    <property type="match status" value="1"/>
</dbReference>
<name>A0A0M4M0B4_9GAMM</name>
<keyword evidence="4" id="KW-0456">Lyase</keyword>
<dbReference type="AlphaFoldDB" id="A0A0M4M0B4"/>
<dbReference type="EMBL" id="CP006911">
    <property type="protein sequence ID" value="ALE01999.1"/>
    <property type="molecule type" value="Genomic_DNA"/>
</dbReference>
<evidence type="ECO:0000313" key="6">
    <source>
        <dbReference type="EMBL" id="ALE01999.1"/>
    </source>
</evidence>
<dbReference type="KEGG" id="tsn:W908_05210"/>
<evidence type="ECO:0000256" key="4">
    <source>
        <dbReference type="ARBA" id="ARBA00023239"/>
    </source>
</evidence>
<dbReference type="CDD" id="cd00452">
    <property type="entry name" value="KDPG_aldolase"/>
    <property type="match status" value="1"/>
</dbReference>
<evidence type="ECO:0000256" key="1">
    <source>
        <dbReference type="ARBA" id="ARBA00004761"/>
    </source>
</evidence>
<dbReference type="InterPro" id="IPR013785">
    <property type="entry name" value="Aldolase_TIM"/>
</dbReference>
<dbReference type="InterPro" id="IPR000887">
    <property type="entry name" value="Aldlse_KDPG_KHG"/>
</dbReference>
<comment type="similarity">
    <text evidence="2">Belongs to the KHG/KDPG aldolase family.</text>
</comment>
<comment type="subunit">
    <text evidence="3">Homotrimer.</text>
</comment>
<sequence>MKREIIAILRGIKPNEVLAVAHSIADSGITQIEVPMNSPDVFDSIKLLCDEFRDDIQIGAGTVTNTKQVETLSDIGGVRFIVSPNFDSEVVEATKKMGMMSFPGVISPTECFSALKSGADGLKFFPATLLGEANLSALRAVLPQGIPLYMVGGVGPENFLSWFDAGATGFGIGSGLYKAGDSAEIVYEKAKAIVLSYDKAK</sequence>
<keyword evidence="5" id="KW-0119">Carbohydrate metabolism</keyword>
<dbReference type="STRING" id="1125411.W908_05210"/>
<accession>A0A0M4M0B4</accession>
<evidence type="ECO:0000256" key="5">
    <source>
        <dbReference type="ARBA" id="ARBA00023277"/>
    </source>
</evidence>
<dbReference type="InterPro" id="IPR031338">
    <property type="entry name" value="KDPG/KHG_AS_2"/>
</dbReference>
<evidence type="ECO:0000313" key="7">
    <source>
        <dbReference type="Proteomes" id="UP000068905"/>
    </source>
</evidence>
<dbReference type="RefSeq" id="WP_053820214.1">
    <property type="nucleotide sequence ID" value="NZ_CP006911.1"/>
</dbReference>
<dbReference type="PATRIC" id="fig|1125411.7.peg.1026"/>
<evidence type="ECO:0000256" key="3">
    <source>
        <dbReference type="ARBA" id="ARBA00011233"/>
    </source>
</evidence>
<reference evidence="6 7" key="1">
    <citation type="journal article" date="2015" name="Genome Announc.">
        <title>Genome Sequence of 'Candidatus Thioglobus singularis' Strain PS1, a Mixotroph from the SUP05 Clade of Marine Gammaproteobacteria.</title>
        <authorList>
            <person name="Marshall K.T."/>
            <person name="Morris R.M."/>
        </authorList>
    </citation>
    <scope>NUCLEOTIDE SEQUENCE [LARGE SCALE GENOMIC DNA]</scope>
    <source>
        <strain evidence="6 7">PS1</strain>
    </source>
</reference>
<comment type="pathway">
    <text evidence="1">Carbohydrate acid metabolism.</text>
</comment>
<dbReference type="PANTHER" id="PTHR30246:SF1">
    <property type="entry name" value="2-DEHYDRO-3-DEOXY-6-PHOSPHOGALACTONATE ALDOLASE-RELATED"/>
    <property type="match status" value="1"/>
</dbReference>
<dbReference type="NCBIfam" id="NF006600">
    <property type="entry name" value="PRK09140.1"/>
    <property type="match status" value="1"/>
</dbReference>
<proteinExistence type="inferred from homology"/>
<gene>
    <name evidence="6" type="ORF">W908_05210</name>
</gene>
<dbReference type="PANTHER" id="PTHR30246">
    <property type="entry name" value="2-KETO-3-DEOXY-6-PHOSPHOGLUCONATE ALDOLASE"/>
    <property type="match status" value="1"/>
</dbReference>
<dbReference type="PROSITE" id="PS00160">
    <property type="entry name" value="ALDOLASE_KDPG_KHG_2"/>
    <property type="match status" value="1"/>
</dbReference>
<keyword evidence="7" id="KW-1185">Reference proteome</keyword>
<dbReference type="Gene3D" id="3.20.20.70">
    <property type="entry name" value="Aldolase class I"/>
    <property type="match status" value="1"/>
</dbReference>
<dbReference type="Proteomes" id="UP000068905">
    <property type="component" value="Chromosome"/>
</dbReference>
<dbReference type="GO" id="GO:0016829">
    <property type="term" value="F:lyase activity"/>
    <property type="evidence" value="ECO:0007669"/>
    <property type="project" value="UniProtKB-KW"/>
</dbReference>